<name>A0A1G9PBL8_9BACI</name>
<feature type="domain" description="BD-FAE-like" evidence="2">
    <location>
        <begin position="28"/>
        <end position="220"/>
    </location>
</feature>
<dbReference type="InterPro" id="IPR029058">
    <property type="entry name" value="AB_hydrolase_fold"/>
</dbReference>
<keyword evidence="1" id="KW-0378">Hydrolase</keyword>
<protein>
    <submittedName>
        <fullName evidence="3">Acetyl esterase/lipase</fullName>
    </submittedName>
</protein>
<dbReference type="Gene3D" id="3.40.50.1820">
    <property type="entry name" value="alpha/beta hydrolase"/>
    <property type="match status" value="1"/>
</dbReference>
<dbReference type="SUPFAM" id="SSF53474">
    <property type="entry name" value="alpha/beta-Hydrolases"/>
    <property type="match status" value="1"/>
</dbReference>
<dbReference type="PANTHER" id="PTHR48081:SF6">
    <property type="entry name" value="PEPTIDASE S9 PROLYL OLIGOPEPTIDASE CATALYTIC DOMAIN-CONTAINING PROTEIN"/>
    <property type="match status" value="1"/>
</dbReference>
<dbReference type="STRING" id="482461.SAMN05216244_1365"/>
<dbReference type="PANTHER" id="PTHR48081">
    <property type="entry name" value="AB HYDROLASE SUPERFAMILY PROTEIN C4A8.06C"/>
    <property type="match status" value="1"/>
</dbReference>
<reference evidence="4" key="1">
    <citation type="submission" date="2016-10" db="EMBL/GenBank/DDBJ databases">
        <authorList>
            <person name="Varghese N."/>
            <person name="Submissions S."/>
        </authorList>
    </citation>
    <scope>NUCLEOTIDE SEQUENCE [LARGE SCALE GENOMIC DNA]</scope>
    <source>
        <strain evidence="4">CGMCC 1.6199</strain>
    </source>
</reference>
<dbReference type="Pfam" id="PF20434">
    <property type="entry name" value="BD-FAE"/>
    <property type="match status" value="1"/>
</dbReference>
<evidence type="ECO:0000256" key="1">
    <source>
        <dbReference type="ARBA" id="ARBA00022801"/>
    </source>
</evidence>
<accession>A0A1G9PBL8</accession>
<organism evidence="3 4">
    <name type="scientific">Sediminibacillus halophilus</name>
    <dbReference type="NCBI Taxonomy" id="482461"/>
    <lineage>
        <taxon>Bacteria</taxon>
        <taxon>Bacillati</taxon>
        <taxon>Bacillota</taxon>
        <taxon>Bacilli</taxon>
        <taxon>Bacillales</taxon>
        <taxon>Bacillaceae</taxon>
        <taxon>Sediminibacillus</taxon>
    </lineage>
</organism>
<sequence length="276" mass="31450">MRIEKQTLGTEGAYAVAYLWEDSTQFKTGEKRPIVVVCPGGSYTHTSDREADPVAMKFFAEGYHVIVVRYSCISSDTSLFPEPYVQLGSTFLWLRTNADNWYVDLDQIVLTGFSAGGHLALTFTAEKQWVAGLMDVSPEKLQVTYLVLCYPVVNFTYGWPKEVEKEKKIKDLFGHDFHQPTKQRLIQPDKHIPEHMPRTFIWHTGDDAAVPVENSMKLMLALQEKRIPNEAHFFESGVHGLSLGTAVSAAHKEQINQYCEPWFDLVLHWLKKGINQ</sequence>
<evidence type="ECO:0000313" key="3">
    <source>
        <dbReference type="EMBL" id="SDL96149.1"/>
    </source>
</evidence>
<dbReference type="RefSeq" id="WP_074598033.1">
    <property type="nucleotide sequence ID" value="NZ_FNHF01000001.1"/>
</dbReference>
<dbReference type="InterPro" id="IPR050300">
    <property type="entry name" value="GDXG_lipolytic_enzyme"/>
</dbReference>
<dbReference type="InterPro" id="IPR049492">
    <property type="entry name" value="BD-FAE-like_dom"/>
</dbReference>
<dbReference type="AlphaFoldDB" id="A0A1G9PBL8"/>
<evidence type="ECO:0000313" key="4">
    <source>
        <dbReference type="Proteomes" id="UP000182347"/>
    </source>
</evidence>
<gene>
    <name evidence="3" type="ORF">SAMN05216244_1365</name>
</gene>
<keyword evidence="4" id="KW-1185">Reference proteome</keyword>
<dbReference type="EMBL" id="FNHF01000001">
    <property type="protein sequence ID" value="SDL96149.1"/>
    <property type="molecule type" value="Genomic_DNA"/>
</dbReference>
<dbReference type="GO" id="GO:0016787">
    <property type="term" value="F:hydrolase activity"/>
    <property type="evidence" value="ECO:0007669"/>
    <property type="project" value="UniProtKB-KW"/>
</dbReference>
<proteinExistence type="predicted"/>
<dbReference type="Proteomes" id="UP000182347">
    <property type="component" value="Unassembled WGS sequence"/>
</dbReference>
<evidence type="ECO:0000259" key="2">
    <source>
        <dbReference type="Pfam" id="PF20434"/>
    </source>
</evidence>